<reference evidence="1" key="1">
    <citation type="submission" date="2010-08" db="EMBL/GenBank/DDBJ databases">
        <authorList>
            <person name="Muzny D."/>
            <person name="Qin X."/>
            <person name="Deng J."/>
            <person name="Jiang H."/>
            <person name="Liu Y."/>
            <person name="Qu J."/>
            <person name="Song X.-Z."/>
            <person name="Zhang L."/>
            <person name="Thornton R."/>
            <person name="Coyle M."/>
            <person name="Francisco L."/>
            <person name="Jackson L."/>
            <person name="Javaid M."/>
            <person name="Korchina V."/>
            <person name="Kovar C."/>
            <person name="Mata R."/>
            <person name="Mathew T."/>
            <person name="Ngo R."/>
            <person name="Nguyen L."/>
            <person name="Nguyen N."/>
            <person name="Okwuonu G."/>
            <person name="Ongeri F."/>
            <person name="Pham C."/>
            <person name="Simmons D."/>
            <person name="Wilczek-Boney K."/>
            <person name="Hale W."/>
            <person name="Jakkamsetti A."/>
            <person name="Pham P."/>
            <person name="Ruth R."/>
            <person name="San Lucas F."/>
            <person name="Warren J."/>
            <person name="Zhang J."/>
            <person name="Zhao Z."/>
            <person name="Zhou C."/>
            <person name="Zhu D."/>
            <person name="Lee S."/>
            <person name="Bess C."/>
            <person name="Blankenburg K."/>
            <person name="Forbes L."/>
            <person name="Fu Q."/>
            <person name="Gubbala S."/>
            <person name="Hirani K."/>
            <person name="Jayaseelan J.C."/>
            <person name="Lara F."/>
            <person name="Munidasa M."/>
            <person name="Palculict T."/>
            <person name="Patil S."/>
            <person name="Pu L.-L."/>
            <person name="Saada N."/>
            <person name="Tang L."/>
            <person name="Weissenberger G."/>
            <person name="Zhu Y."/>
            <person name="Hemphill L."/>
            <person name="Shang Y."/>
            <person name="Youmans B."/>
            <person name="Ayvaz T."/>
            <person name="Ross M."/>
            <person name="Santibanez J."/>
            <person name="Aqrawi P."/>
            <person name="Gross S."/>
            <person name="Joshi V."/>
            <person name="Fowler G."/>
            <person name="Nazareth L."/>
            <person name="Reid J."/>
            <person name="Worley K."/>
            <person name="Petrosino J."/>
            <person name="Highlander S."/>
            <person name="Gibbs R."/>
        </authorList>
    </citation>
    <scope>NUCLEOTIDE SEQUENCE [LARGE SCALE GENOMIC DNA]</scope>
    <source>
        <strain evidence="1">ATCC 35239</strain>
    </source>
</reference>
<keyword evidence="2" id="KW-1185">Reference proteome</keyword>
<dbReference type="AlphaFoldDB" id="E0QNR6"/>
<sequence length="71" mass="8086">MFSFLNISLSWALRPTVLGFTCFFEQRQGLELVRIIITAAAMLVRLDCIEALSVYRQRETCQTPPDSSLDC</sequence>
<dbReference type="Proteomes" id="UP000003045">
    <property type="component" value="Unassembled WGS sequence"/>
</dbReference>
<dbReference type="EMBL" id="AEET01000013">
    <property type="protein sequence ID" value="EFM46812.1"/>
    <property type="molecule type" value="Genomic_DNA"/>
</dbReference>
<gene>
    <name evidence="1" type="ORF">HMPREF0580_0530</name>
</gene>
<proteinExistence type="predicted"/>
<comment type="caution">
    <text evidence="1">The sequence shown here is derived from an EMBL/GenBank/DDBJ whole genome shotgun (WGS) entry which is preliminary data.</text>
</comment>
<evidence type="ECO:0000313" key="1">
    <source>
        <dbReference type="EMBL" id="EFM46812.1"/>
    </source>
</evidence>
<accession>E0QNR6</accession>
<dbReference type="HOGENOM" id="CLU_2735611_0_0_11"/>
<evidence type="ECO:0000313" key="2">
    <source>
        <dbReference type="Proteomes" id="UP000003045"/>
    </source>
</evidence>
<protein>
    <submittedName>
        <fullName evidence="1">Uncharacterized protein</fullName>
    </submittedName>
</protein>
<name>E0QNR6_9ACTO</name>
<organism evidence="1 2">
    <name type="scientific">Mobiluncus mulieris ATCC 35239</name>
    <dbReference type="NCBI Taxonomy" id="871571"/>
    <lineage>
        <taxon>Bacteria</taxon>
        <taxon>Bacillati</taxon>
        <taxon>Actinomycetota</taxon>
        <taxon>Actinomycetes</taxon>
        <taxon>Actinomycetales</taxon>
        <taxon>Actinomycetaceae</taxon>
        <taxon>Mobiluncus</taxon>
    </lineage>
</organism>